<reference evidence="7 8" key="1">
    <citation type="submission" date="2018-11" db="EMBL/GenBank/DDBJ databases">
        <title>Draft genome of Simplicispira Flexivirga sp. BO-16.</title>
        <authorList>
            <person name="Im W.T."/>
        </authorList>
    </citation>
    <scope>NUCLEOTIDE SEQUENCE [LARGE SCALE GENOMIC DNA]</scope>
    <source>
        <strain evidence="7 8">BO-16</strain>
    </source>
</reference>
<dbReference type="EMBL" id="RJJQ01000001">
    <property type="protein sequence ID" value="RNI25450.1"/>
    <property type="molecule type" value="Genomic_DNA"/>
</dbReference>
<feature type="domain" description="ABC-2 type transporter transmembrane" evidence="6">
    <location>
        <begin position="38"/>
        <end position="370"/>
    </location>
</feature>
<dbReference type="RefSeq" id="WP_123269697.1">
    <property type="nucleotide sequence ID" value="NZ_RJJQ01000001.1"/>
</dbReference>
<dbReference type="Proteomes" id="UP000271678">
    <property type="component" value="Unassembled WGS sequence"/>
</dbReference>
<dbReference type="GO" id="GO:0016020">
    <property type="term" value="C:membrane"/>
    <property type="evidence" value="ECO:0007669"/>
    <property type="project" value="UniProtKB-SubCell"/>
</dbReference>
<evidence type="ECO:0000313" key="8">
    <source>
        <dbReference type="Proteomes" id="UP000271678"/>
    </source>
</evidence>
<evidence type="ECO:0000256" key="3">
    <source>
        <dbReference type="ARBA" id="ARBA00022989"/>
    </source>
</evidence>
<evidence type="ECO:0000256" key="2">
    <source>
        <dbReference type="ARBA" id="ARBA00022692"/>
    </source>
</evidence>
<accession>A0A3M9MIP6</accession>
<feature type="transmembrane region" description="Helical" evidence="5">
    <location>
        <begin position="314"/>
        <end position="336"/>
    </location>
</feature>
<dbReference type="PANTHER" id="PTHR43471">
    <property type="entry name" value="ABC TRANSPORTER PERMEASE"/>
    <property type="match status" value="1"/>
</dbReference>
<feature type="transmembrane region" description="Helical" evidence="5">
    <location>
        <begin position="356"/>
        <end position="376"/>
    </location>
</feature>
<comment type="subcellular location">
    <subcellularLocation>
        <location evidence="1">Membrane</location>
        <topology evidence="1">Multi-pass membrane protein</topology>
    </subcellularLocation>
</comment>
<evidence type="ECO:0000256" key="4">
    <source>
        <dbReference type="ARBA" id="ARBA00023136"/>
    </source>
</evidence>
<dbReference type="Pfam" id="PF12698">
    <property type="entry name" value="ABC2_membrane_3"/>
    <property type="match status" value="1"/>
</dbReference>
<evidence type="ECO:0000259" key="6">
    <source>
        <dbReference type="Pfam" id="PF12698"/>
    </source>
</evidence>
<feature type="transmembrane region" description="Helical" evidence="5">
    <location>
        <begin position="37"/>
        <end position="59"/>
    </location>
</feature>
<dbReference type="InterPro" id="IPR013525">
    <property type="entry name" value="ABC2_TM"/>
</dbReference>
<evidence type="ECO:0000256" key="1">
    <source>
        <dbReference type="ARBA" id="ARBA00004141"/>
    </source>
</evidence>
<dbReference type="AlphaFoldDB" id="A0A3M9MIP6"/>
<feature type="transmembrane region" description="Helical" evidence="5">
    <location>
        <begin position="234"/>
        <end position="258"/>
    </location>
</feature>
<keyword evidence="8" id="KW-1185">Reference proteome</keyword>
<dbReference type="GO" id="GO:0140359">
    <property type="term" value="F:ABC-type transporter activity"/>
    <property type="evidence" value="ECO:0007669"/>
    <property type="project" value="InterPro"/>
</dbReference>
<proteinExistence type="predicted"/>
<name>A0A3M9MIP6_9MICO</name>
<dbReference type="OrthoDB" id="3268959at2"/>
<keyword evidence="2 5" id="KW-0812">Transmembrane</keyword>
<feature type="transmembrane region" description="Helical" evidence="5">
    <location>
        <begin position="188"/>
        <end position="213"/>
    </location>
</feature>
<protein>
    <submittedName>
        <fullName evidence="7">ABC transporter permease</fullName>
    </submittedName>
</protein>
<evidence type="ECO:0000256" key="5">
    <source>
        <dbReference type="SAM" id="Phobius"/>
    </source>
</evidence>
<feature type="transmembrane region" description="Helical" evidence="5">
    <location>
        <begin position="278"/>
        <end position="302"/>
    </location>
</feature>
<keyword evidence="4 5" id="KW-0472">Membrane</keyword>
<organism evidence="7 8">
    <name type="scientific">Flexivirga caeni</name>
    <dbReference type="NCBI Taxonomy" id="2294115"/>
    <lineage>
        <taxon>Bacteria</taxon>
        <taxon>Bacillati</taxon>
        <taxon>Actinomycetota</taxon>
        <taxon>Actinomycetes</taxon>
        <taxon>Micrococcales</taxon>
        <taxon>Dermacoccaceae</taxon>
        <taxon>Flexivirga</taxon>
    </lineage>
</organism>
<evidence type="ECO:0000313" key="7">
    <source>
        <dbReference type="EMBL" id="RNI25450.1"/>
    </source>
</evidence>
<sequence length="411" mass="42940">MTAHDLAAPARTAADSTGSVWRLVAAREIRVKLRDRNFLVSTALMLVLVMAVLGIQFAFSGHTSTKKIAVQGPAATAVVTSASSMAQAADAKLKLVPVPANSPANVEAEVISGKADAGLLRAGDGWRLVSKSDRDAQLATYLGQAVQEDAVRRNAAAAGTSLPALQRGAHLPYGLLQPNGHDVKAARIGGVVFGMLFYLAALLFGMAIANSVVEEKQNRIVEIIAAAIPLRQLLIGKIVGNTVLAMAQVVLLALVGVGGLLVTGNSSLLGQLAGGIGWFVPFFLVGFLALAALWAVVGALATRSEDVQSTSAPMTALVAIVFFGGIFVTGTAQAVLSFVPVFSTIAMPARVLTGHATWWEPLVSLVIALAGAHAILRVAERMYRRALLQTSRKLSLREAFTGRDAEQPSRG</sequence>
<dbReference type="PANTHER" id="PTHR43471:SF3">
    <property type="entry name" value="ABC TRANSPORTER PERMEASE PROTEIN NATB"/>
    <property type="match status" value="1"/>
</dbReference>
<gene>
    <name evidence="7" type="ORF">EFY87_02190</name>
</gene>
<comment type="caution">
    <text evidence="7">The sequence shown here is derived from an EMBL/GenBank/DDBJ whole genome shotgun (WGS) entry which is preliminary data.</text>
</comment>
<keyword evidence="3 5" id="KW-1133">Transmembrane helix</keyword>